<dbReference type="EMBL" id="PYGE01000017">
    <property type="protein sequence ID" value="PSK99771.1"/>
    <property type="molecule type" value="Genomic_DNA"/>
</dbReference>
<keyword evidence="2" id="KW-1185">Reference proteome</keyword>
<name>A0A2P8DRC9_9ACTN</name>
<sequence length="446" mass="48301">MPRQRNERLVELLDEAGLTHKGLARRVVERARAVGLEVSYDHNSVRRWLDGDQPRYPSLVVEVLTEALGRRVTAGECGLSGESDPVDVGLEFGLSWSAGLDTATALWRGDVERRRFLIGASYAVAVYPAASMRWLTLHEPGRPTRSSGRRVGRSDIDSITSMTASFRSLDNQVGGGQVRATVAQYLHSSVAPLLRGSYTEPVGAELFAAAAELTKLAGWMAYDQEEHGLAQRYLIQALRLARTGGNAGLGAEILAAMSHQATYVGRPGDAVDLARAAQIGARKAGLAALESECHVVEAHGHAALDDASACSSSLTHAERAFDRSDASPDWLAYYDEAYLSAKIAHCFRDLGDDDRTATYAERSLDMADGYQRGRSFNLCLLAGAHAGDDPLEAVRVGERVADIVEGLGSRRSHSYLRAVRHRLAAHDQIPEVAEFRDRVAAVTARA</sequence>
<proteinExistence type="predicted"/>
<organism evidence="1 2">
    <name type="scientific">Haloactinopolyspora alba</name>
    <dbReference type="NCBI Taxonomy" id="648780"/>
    <lineage>
        <taxon>Bacteria</taxon>
        <taxon>Bacillati</taxon>
        <taxon>Actinomycetota</taxon>
        <taxon>Actinomycetes</taxon>
        <taxon>Jiangellales</taxon>
        <taxon>Jiangellaceae</taxon>
        <taxon>Haloactinopolyspora</taxon>
    </lineage>
</organism>
<dbReference type="OrthoDB" id="3213425at2"/>
<dbReference type="AlphaFoldDB" id="A0A2P8DRC9"/>
<evidence type="ECO:0008006" key="3">
    <source>
        <dbReference type="Google" id="ProtNLM"/>
    </source>
</evidence>
<accession>A0A2P8DRC9</accession>
<evidence type="ECO:0000313" key="1">
    <source>
        <dbReference type="EMBL" id="PSK99771.1"/>
    </source>
</evidence>
<dbReference type="Proteomes" id="UP000243528">
    <property type="component" value="Unassembled WGS sequence"/>
</dbReference>
<reference evidence="1 2" key="1">
    <citation type="submission" date="2018-03" db="EMBL/GenBank/DDBJ databases">
        <title>Genomic Encyclopedia of Archaeal and Bacterial Type Strains, Phase II (KMG-II): from individual species to whole genera.</title>
        <authorList>
            <person name="Goeker M."/>
        </authorList>
    </citation>
    <scope>NUCLEOTIDE SEQUENCE [LARGE SCALE GENOMIC DNA]</scope>
    <source>
        <strain evidence="1 2">DSM 45211</strain>
    </source>
</reference>
<dbReference type="RefSeq" id="WP_106538952.1">
    <property type="nucleotide sequence ID" value="NZ_PYGE01000017.1"/>
</dbReference>
<comment type="caution">
    <text evidence="1">The sequence shown here is derived from an EMBL/GenBank/DDBJ whole genome shotgun (WGS) entry which is preliminary data.</text>
</comment>
<gene>
    <name evidence="1" type="ORF">CLV30_11774</name>
</gene>
<protein>
    <recommendedName>
        <fullName evidence="3">Transcriptional regulator</fullName>
    </recommendedName>
</protein>
<evidence type="ECO:0000313" key="2">
    <source>
        <dbReference type="Proteomes" id="UP000243528"/>
    </source>
</evidence>